<protein>
    <submittedName>
        <fullName evidence="2 4">Uncharacterized protein</fullName>
    </submittedName>
</protein>
<reference evidence="4" key="3">
    <citation type="submission" date="2025-04" db="UniProtKB">
        <authorList>
            <consortium name="RefSeq"/>
        </authorList>
    </citation>
    <scope>IDENTIFICATION</scope>
    <source>
        <strain evidence="4">CBS 304.34</strain>
    </source>
</reference>
<feature type="compositionally biased region" description="Low complexity" evidence="1">
    <location>
        <begin position="36"/>
        <end position="48"/>
    </location>
</feature>
<dbReference type="EMBL" id="MU003693">
    <property type="protein sequence ID" value="KAF2816036.1"/>
    <property type="molecule type" value="Genomic_DNA"/>
</dbReference>
<reference evidence="2 4" key="1">
    <citation type="journal article" date="2020" name="Stud. Mycol.">
        <title>101 Dothideomycetes genomes: a test case for predicting lifestyles and emergence of pathogens.</title>
        <authorList>
            <person name="Haridas S."/>
            <person name="Albert R."/>
            <person name="Binder M."/>
            <person name="Bloem J."/>
            <person name="Labutti K."/>
            <person name="Salamov A."/>
            <person name="Andreopoulos B."/>
            <person name="Baker S."/>
            <person name="Barry K."/>
            <person name="Bills G."/>
            <person name="Bluhm B."/>
            <person name="Cannon C."/>
            <person name="Castanera R."/>
            <person name="Culley D."/>
            <person name="Daum C."/>
            <person name="Ezra D."/>
            <person name="Gonzalez J."/>
            <person name="Henrissat B."/>
            <person name="Kuo A."/>
            <person name="Liang C."/>
            <person name="Lipzen A."/>
            <person name="Lutzoni F."/>
            <person name="Magnuson J."/>
            <person name="Mondo S."/>
            <person name="Nolan M."/>
            <person name="Ohm R."/>
            <person name="Pangilinan J."/>
            <person name="Park H.-J."/>
            <person name="Ramirez L."/>
            <person name="Alfaro M."/>
            <person name="Sun H."/>
            <person name="Tritt A."/>
            <person name="Yoshinaga Y."/>
            <person name="Zwiers L.-H."/>
            <person name="Turgeon B."/>
            <person name="Goodwin S."/>
            <person name="Spatafora J."/>
            <person name="Crous P."/>
            <person name="Grigoriev I."/>
        </authorList>
    </citation>
    <scope>NUCLEOTIDE SEQUENCE</scope>
    <source>
        <strain evidence="2 4">CBS 304.34</strain>
    </source>
</reference>
<dbReference type="RefSeq" id="XP_033583000.1">
    <property type="nucleotide sequence ID" value="XM_033721718.1"/>
</dbReference>
<feature type="compositionally biased region" description="Basic residues" evidence="1">
    <location>
        <begin position="128"/>
        <end position="138"/>
    </location>
</feature>
<evidence type="ECO:0000313" key="4">
    <source>
        <dbReference type="RefSeq" id="XP_033583000.1"/>
    </source>
</evidence>
<gene>
    <name evidence="2 4" type="ORF">BDZ99DRAFT_471324</name>
</gene>
<accession>A0A6A6Z4N5</accession>
<feature type="region of interest" description="Disordered" evidence="1">
    <location>
        <begin position="121"/>
        <end position="187"/>
    </location>
</feature>
<feature type="compositionally biased region" description="Gly residues" evidence="1">
    <location>
        <begin position="159"/>
        <end position="169"/>
    </location>
</feature>
<dbReference type="AlphaFoldDB" id="A0A6A6Z4N5"/>
<feature type="region of interest" description="Disordered" evidence="1">
    <location>
        <begin position="26"/>
        <end position="48"/>
    </location>
</feature>
<sequence length="187" mass="19800">MESNALQNPSKPTPPKCPTLIQIPLATQPAAPVAPPSDSSVRSFDSSSRTFGTSLTGISLISVSSVASAIPSSKSALTSVSASSSLLNPMLAHTRRPPHTLPIPSYKRDCNTYLKHNPLHHASEHAAPRRPRHHAPRRRSGEQFEPGEGLQARVRVEGEQGGEGQFGEGARGDGETVEEGVVAEFVG</sequence>
<dbReference type="GeneID" id="54462611"/>
<evidence type="ECO:0000313" key="3">
    <source>
        <dbReference type="Proteomes" id="UP000504636"/>
    </source>
</evidence>
<proteinExistence type="predicted"/>
<evidence type="ECO:0000313" key="2">
    <source>
        <dbReference type="EMBL" id="KAF2816036.1"/>
    </source>
</evidence>
<feature type="region of interest" description="Disordered" evidence="1">
    <location>
        <begin position="1"/>
        <end position="20"/>
    </location>
</feature>
<evidence type="ECO:0000256" key="1">
    <source>
        <dbReference type="SAM" id="MobiDB-lite"/>
    </source>
</evidence>
<dbReference type="Proteomes" id="UP000504636">
    <property type="component" value="Unplaced"/>
</dbReference>
<organism evidence="2">
    <name type="scientific">Mytilinidion resinicola</name>
    <dbReference type="NCBI Taxonomy" id="574789"/>
    <lineage>
        <taxon>Eukaryota</taxon>
        <taxon>Fungi</taxon>
        <taxon>Dikarya</taxon>
        <taxon>Ascomycota</taxon>
        <taxon>Pezizomycotina</taxon>
        <taxon>Dothideomycetes</taxon>
        <taxon>Pleosporomycetidae</taxon>
        <taxon>Mytilinidiales</taxon>
        <taxon>Mytilinidiaceae</taxon>
        <taxon>Mytilinidion</taxon>
    </lineage>
</organism>
<feature type="compositionally biased region" description="Polar residues" evidence="1">
    <location>
        <begin position="1"/>
        <end position="10"/>
    </location>
</feature>
<name>A0A6A6Z4N5_9PEZI</name>
<keyword evidence="3" id="KW-1185">Reference proteome</keyword>
<reference evidence="4" key="2">
    <citation type="submission" date="2020-04" db="EMBL/GenBank/DDBJ databases">
        <authorList>
            <consortium name="NCBI Genome Project"/>
        </authorList>
    </citation>
    <scope>NUCLEOTIDE SEQUENCE</scope>
    <source>
        <strain evidence="4">CBS 304.34</strain>
    </source>
</reference>